<sequence length="110" mass="11862">MRAQKYMQQARRHRRTIQTSPSRASATFFKGCSRYAAPFAAALLHAVFARFAGPSSSTHVKGGPAVHSAAHTSARAAGFGVHALRGLVAVVYGKHKFDRVCGCARYALRC</sequence>
<accession>S8EL51</accession>
<dbReference type="HOGENOM" id="CLU_2171099_0_0_1"/>
<keyword evidence="2" id="KW-1185">Reference proteome</keyword>
<dbReference type="InParanoid" id="S8EL51"/>
<proteinExistence type="predicted"/>
<reference evidence="1 2" key="1">
    <citation type="journal article" date="2012" name="Science">
        <title>The Paleozoic origin of enzymatic lignin decomposition reconstructed from 31 fungal genomes.</title>
        <authorList>
            <person name="Floudas D."/>
            <person name="Binder M."/>
            <person name="Riley R."/>
            <person name="Barry K."/>
            <person name="Blanchette R.A."/>
            <person name="Henrissat B."/>
            <person name="Martinez A.T."/>
            <person name="Otillar R."/>
            <person name="Spatafora J.W."/>
            <person name="Yadav J.S."/>
            <person name="Aerts A."/>
            <person name="Benoit I."/>
            <person name="Boyd A."/>
            <person name="Carlson A."/>
            <person name="Copeland A."/>
            <person name="Coutinho P.M."/>
            <person name="de Vries R.P."/>
            <person name="Ferreira P."/>
            <person name="Findley K."/>
            <person name="Foster B."/>
            <person name="Gaskell J."/>
            <person name="Glotzer D."/>
            <person name="Gorecki P."/>
            <person name="Heitman J."/>
            <person name="Hesse C."/>
            <person name="Hori C."/>
            <person name="Igarashi K."/>
            <person name="Jurgens J.A."/>
            <person name="Kallen N."/>
            <person name="Kersten P."/>
            <person name="Kohler A."/>
            <person name="Kuees U."/>
            <person name="Kumar T.K.A."/>
            <person name="Kuo A."/>
            <person name="LaButti K."/>
            <person name="Larrondo L.F."/>
            <person name="Lindquist E."/>
            <person name="Ling A."/>
            <person name="Lombard V."/>
            <person name="Lucas S."/>
            <person name="Lundell T."/>
            <person name="Martin R."/>
            <person name="McLaughlin D.J."/>
            <person name="Morgenstern I."/>
            <person name="Morin E."/>
            <person name="Murat C."/>
            <person name="Nagy L.G."/>
            <person name="Nolan M."/>
            <person name="Ohm R.A."/>
            <person name="Patyshakuliyeva A."/>
            <person name="Rokas A."/>
            <person name="Ruiz-Duenas F.J."/>
            <person name="Sabat G."/>
            <person name="Salamov A."/>
            <person name="Samejima M."/>
            <person name="Schmutz J."/>
            <person name="Slot J.C."/>
            <person name="St John F."/>
            <person name="Stenlid J."/>
            <person name="Sun H."/>
            <person name="Sun S."/>
            <person name="Syed K."/>
            <person name="Tsang A."/>
            <person name="Wiebenga A."/>
            <person name="Young D."/>
            <person name="Pisabarro A."/>
            <person name="Eastwood D.C."/>
            <person name="Martin F."/>
            <person name="Cullen D."/>
            <person name="Grigoriev I.V."/>
            <person name="Hibbett D.S."/>
        </authorList>
    </citation>
    <scope>NUCLEOTIDE SEQUENCE</scope>
    <source>
        <strain evidence="2">FP-58527</strain>
    </source>
</reference>
<evidence type="ECO:0000313" key="2">
    <source>
        <dbReference type="Proteomes" id="UP000015241"/>
    </source>
</evidence>
<protein>
    <submittedName>
        <fullName evidence="1">Uncharacterized protein</fullName>
    </submittedName>
</protein>
<dbReference type="EMBL" id="KE504125">
    <property type="protein sequence ID" value="EPT04933.1"/>
    <property type="molecule type" value="Genomic_DNA"/>
</dbReference>
<dbReference type="AlphaFoldDB" id="S8EL51"/>
<gene>
    <name evidence="1" type="ORF">FOMPIDRAFT_149171</name>
</gene>
<evidence type="ECO:0000313" key="1">
    <source>
        <dbReference type="EMBL" id="EPT04933.1"/>
    </source>
</evidence>
<dbReference type="Proteomes" id="UP000015241">
    <property type="component" value="Unassembled WGS sequence"/>
</dbReference>
<organism evidence="1 2">
    <name type="scientific">Fomitopsis schrenkii</name>
    <name type="common">Brown rot fungus</name>
    <dbReference type="NCBI Taxonomy" id="2126942"/>
    <lineage>
        <taxon>Eukaryota</taxon>
        <taxon>Fungi</taxon>
        <taxon>Dikarya</taxon>
        <taxon>Basidiomycota</taxon>
        <taxon>Agaricomycotina</taxon>
        <taxon>Agaricomycetes</taxon>
        <taxon>Polyporales</taxon>
        <taxon>Fomitopsis</taxon>
    </lineage>
</organism>
<name>S8EL51_FOMSC</name>